<evidence type="ECO:0000256" key="1">
    <source>
        <dbReference type="SAM" id="MobiDB-lite"/>
    </source>
</evidence>
<keyword evidence="2" id="KW-1133">Transmembrane helix</keyword>
<dbReference type="HOGENOM" id="CLU_563605_0_0_0"/>
<feature type="transmembrane region" description="Helical" evidence="2">
    <location>
        <begin position="42"/>
        <end position="61"/>
    </location>
</feature>
<dbReference type="eggNOG" id="ENOG50335SM">
    <property type="taxonomic scope" value="Bacteria"/>
</dbReference>
<dbReference type="RefSeq" id="WP_013157894.1">
    <property type="nucleotide sequence ID" value="NC_014212.1"/>
</dbReference>
<accession>D7BEX2</accession>
<dbReference type="PANTHER" id="PTHR42736:SF1">
    <property type="entry name" value="PROTEIN-GLUTAMINE GAMMA-GLUTAMYLTRANSFERASE"/>
    <property type="match status" value="1"/>
</dbReference>
<feature type="transmembrane region" description="Helical" evidence="2">
    <location>
        <begin position="248"/>
        <end position="268"/>
    </location>
</feature>
<name>D7BEX2_ALLS1</name>
<evidence type="ECO:0000256" key="2">
    <source>
        <dbReference type="SAM" id="Phobius"/>
    </source>
</evidence>
<keyword evidence="5" id="KW-1185">Reference proteome</keyword>
<dbReference type="PANTHER" id="PTHR42736">
    <property type="entry name" value="PROTEIN-GLUTAMINE GAMMA-GLUTAMYLTRANSFERASE"/>
    <property type="match status" value="1"/>
</dbReference>
<reference evidence="4 5" key="1">
    <citation type="journal article" date="2010" name="Stand. Genomic Sci.">
        <title>Complete genome sequence of Meiothermus silvanus type strain (VI-R2).</title>
        <authorList>
            <person name="Sikorski J."/>
            <person name="Tindall B.J."/>
            <person name="Lowry S."/>
            <person name="Lucas S."/>
            <person name="Nolan M."/>
            <person name="Copeland A."/>
            <person name="Glavina Del Rio T."/>
            <person name="Tice H."/>
            <person name="Cheng J.F."/>
            <person name="Han C."/>
            <person name="Pitluck S."/>
            <person name="Liolios K."/>
            <person name="Ivanova N."/>
            <person name="Mavromatis K."/>
            <person name="Mikhailova N."/>
            <person name="Pati A."/>
            <person name="Goodwin L."/>
            <person name="Chen A."/>
            <person name="Palaniappan K."/>
            <person name="Land M."/>
            <person name="Hauser L."/>
            <person name="Chang Y.J."/>
            <person name="Jeffries C.D."/>
            <person name="Rohde M."/>
            <person name="Goker M."/>
            <person name="Woyke T."/>
            <person name="Bristow J."/>
            <person name="Eisen J.A."/>
            <person name="Markowitz V."/>
            <person name="Hugenholtz P."/>
            <person name="Kyrpides N.C."/>
            <person name="Klenk H.P."/>
            <person name="Lapidus A."/>
        </authorList>
    </citation>
    <scope>NUCLEOTIDE SEQUENCE [LARGE SCALE GENOMIC DNA]</scope>
    <source>
        <strain evidence="5">ATCC 700542 / DSM 9946 / VI-R2</strain>
    </source>
</reference>
<dbReference type="AlphaFoldDB" id="D7BEX2"/>
<dbReference type="KEGG" id="msv:Mesil_1432"/>
<organism evidence="4 5">
    <name type="scientific">Allomeiothermus silvanus (strain ATCC 700542 / DSM 9946 / NBRC 106475 / NCIMB 13440 / VI-R2)</name>
    <name type="common">Thermus silvanus</name>
    <dbReference type="NCBI Taxonomy" id="526227"/>
    <lineage>
        <taxon>Bacteria</taxon>
        <taxon>Thermotogati</taxon>
        <taxon>Deinococcota</taxon>
        <taxon>Deinococci</taxon>
        <taxon>Thermales</taxon>
        <taxon>Thermaceae</taxon>
        <taxon>Allomeiothermus</taxon>
    </lineage>
</organism>
<evidence type="ECO:0000313" key="4">
    <source>
        <dbReference type="EMBL" id="ADH63325.1"/>
    </source>
</evidence>
<dbReference type="InterPro" id="IPR025403">
    <property type="entry name" value="TgpA-like_C"/>
</dbReference>
<dbReference type="OrthoDB" id="32097at2"/>
<feature type="region of interest" description="Disordered" evidence="1">
    <location>
        <begin position="277"/>
        <end position="299"/>
    </location>
</feature>
<dbReference type="InterPro" id="IPR052901">
    <property type="entry name" value="Bact_TGase-like"/>
</dbReference>
<protein>
    <recommendedName>
        <fullName evidence="3">Protein-glutamine gamma-glutamyltransferase-like C-terminal domain-containing protein</fullName>
    </recommendedName>
</protein>
<sequence>MLTRLTLLLLLLYALPGHLWPGLLGGAGLFWLLWRSPYRDGFLWFASLPGLYHFWGVSVQAPTLAEAFGDWGLTTLGLLLWGVAARQDRWAVLWLGPLVALRLDGIALALWVLAHAVHTLERDRIRSEEMGRPLYWSRTALLGAVGLLGLLTLALIALPLRVSLGMDSSPIPNTPVQPSPLVLEPGSSPTGQPRPRIIPAEPTPFARFAEEASQALLPIILGLMALILSLLVLASLRAPPSKLRPRGVHLIPLIAAGFFWAMLIAWLGTQQHTPVTQSLAPSAPTVSPAAPEGEAPALPPPIRRGTDWVYALGLGMALLATAALLLVAVALLRSLRESAREIKVSPTTGGRPPRSESPSSRIRRAYQRFLQQMGRRGFPRTPFESPRAYAARLGKLNPRAQVELQKLTELYEPVRYGGLGDENRAEQAEALAEALPASFSEQEGRA</sequence>
<feature type="transmembrane region" description="Helical" evidence="2">
    <location>
        <begin position="135"/>
        <end position="158"/>
    </location>
</feature>
<feature type="transmembrane region" description="Helical" evidence="2">
    <location>
        <begin position="215"/>
        <end position="236"/>
    </location>
</feature>
<feature type="transmembrane region" description="Helical" evidence="2">
    <location>
        <begin position="308"/>
        <end position="332"/>
    </location>
</feature>
<keyword evidence="2" id="KW-0812">Transmembrane</keyword>
<dbReference type="STRING" id="526227.Mesil_1432"/>
<dbReference type="EMBL" id="CP002042">
    <property type="protein sequence ID" value="ADH63325.1"/>
    <property type="molecule type" value="Genomic_DNA"/>
</dbReference>
<keyword evidence="2" id="KW-0472">Membrane</keyword>
<dbReference type="Proteomes" id="UP000001916">
    <property type="component" value="Chromosome"/>
</dbReference>
<proteinExistence type="predicted"/>
<evidence type="ECO:0000259" key="3">
    <source>
        <dbReference type="Pfam" id="PF13559"/>
    </source>
</evidence>
<dbReference type="Pfam" id="PF13559">
    <property type="entry name" value="DUF4129"/>
    <property type="match status" value="1"/>
</dbReference>
<evidence type="ECO:0000313" key="5">
    <source>
        <dbReference type="Proteomes" id="UP000001916"/>
    </source>
</evidence>
<feature type="compositionally biased region" description="Low complexity" evidence="1">
    <location>
        <begin position="278"/>
        <end position="296"/>
    </location>
</feature>
<gene>
    <name evidence="4" type="ordered locus">Mesil_1432</name>
</gene>
<feature type="domain" description="Protein-glutamine gamma-glutamyltransferase-like C-terminal" evidence="3">
    <location>
        <begin position="365"/>
        <end position="432"/>
    </location>
</feature>
<feature type="transmembrane region" description="Helical" evidence="2">
    <location>
        <begin position="91"/>
        <end position="114"/>
    </location>
</feature>